<evidence type="ECO:0000313" key="2">
    <source>
        <dbReference type="Proteomes" id="UP000095347"/>
    </source>
</evidence>
<comment type="caution">
    <text evidence="1">The sequence shown here is derived from an EMBL/GenBank/DDBJ whole genome shotgun (WGS) entry which is preliminary data.</text>
</comment>
<accession>A0A1E5Q6G5</accession>
<gene>
    <name evidence="1" type="ORF">BEN30_13900</name>
</gene>
<protein>
    <recommendedName>
        <fullName evidence="3">DUF4136 domain-containing protein</fullName>
    </recommendedName>
</protein>
<dbReference type="EMBL" id="MCGG01000047">
    <property type="protein sequence ID" value="OEJ65647.1"/>
    <property type="molecule type" value="Genomic_DNA"/>
</dbReference>
<organism evidence="1 2">
    <name type="scientific">Magnetovibrio blakemorei</name>
    <dbReference type="NCBI Taxonomy" id="28181"/>
    <lineage>
        <taxon>Bacteria</taxon>
        <taxon>Pseudomonadati</taxon>
        <taxon>Pseudomonadota</taxon>
        <taxon>Alphaproteobacteria</taxon>
        <taxon>Rhodospirillales</taxon>
        <taxon>Magnetovibrionaceae</taxon>
        <taxon>Magnetovibrio</taxon>
    </lineage>
</organism>
<sequence>MALLVSACAAPLKTRYFQDANLSSEPKVVALLTQTEFDPDIRIALKMAGFKVVKYASLNRVDKSINETTHYSYNEAEVKYGISVYPGREVDWCIGGDGIMLGRAVFELSDLSTNETLFYTQAGGWTASCGLPDEIVWDILAEGLGNNWK</sequence>
<dbReference type="Proteomes" id="UP000095347">
    <property type="component" value="Unassembled WGS sequence"/>
</dbReference>
<evidence type="ECO:0008006" key="3">
    <source>
        <dbReference type="Google" id="ProtNLM"/>
    </source>
</evidence>
<reference evidence="2" key="1">
    <citation type="submission" date="2016-07" db="EMBL/GenBank/DDBJ databases">
        <authorList>
            <person name="Florea S."/>
            <person name="Webb J.S."/>
            <person name="Jaromczyk J."/>
            <person name="Schardl C.L."/>
        </authorList>
    </citation>
    <scope>NUCLEOTIDE SEQUENCE [LARGE SCALE GENOMIC DNA]</scope>
    <source>
        <strain evidence="2">MV-1</strain>
    </source>
</reference>
<dbReference type="RefSeq" id="WP_069958673.1">
    <property type="nucleotide sequence ID" value="NZ_MCGG01000047.1"/>
</dbReference>
<evidence type="ECO:0000313" key="1">
    <source>
        <dbReference type="EMBL" id="OEJ65647.1"/>
    </source>
</evidence>
<name>A0A1E5Q6G5_9PROT</name>
<dbReference type="AlphaFoldDB" id="A0A1E5Q6G5"/>
<proteinExistence type="predicted"/>
<keyword evidence="2" id="KW-1185">Reference proteome</keyword>